<name>A0ABR8FN39_9NOSO</name>
<dbReference type="Proteomes" id="UP000603457">
    <property type="component" value="Unassembled WGS sequence"/>
</dbReference>
<keyword evidence="3" id="KW-1185">Reference proteome</keyword>
<proteinExistence type="predicted"/>
<feature type="transmembrane region" description="Helical" evidence="1">
    <location>
        <begin position="33"/>
        <end position="54"/>
    </location>
</feature>
<comment type="caution">
    <text evidence="2">The sequence shown here is derived from an EMBL/GenBank/DDBJ whole genome shotgun (WGS) entry which is preliminary data.</text>
</comment>
<reference evidence="2 3" key="1">
    <citation type="journal article" date="2020" name="ISME J.">
        <title>Comparative genomics reveals insights into cyanobacterial evolution and habitat adaptation.</title>
        <authorList>
            <person name="Chen M.Y."/>
            <person name="Teng W.K."/>
            <person name="Zhao L."/>
            <person name="Hu C.X."/>
            <person name="Zhou Y.K."/>
            <person name="Han B.P."/>
            <person name="Song L.R."/>
            <person name="Shu W.S."/>
        </authorList>
    </citation>
    <scope>NUCLEOTIDE SEQUENCE [LARGE SCALE GENOMIC DNA]</scope>
    <source>
        <strain evidence="2 3">FACHB-130</strain>
    </source>
</reference>
<dbReference type="RefSeq" id="WP_190965859.1">
    <property type="nucleotide sequence ID" value="NZ_JACJTB010000001.1"/>
</dbReference>
<keyword evidence="1" id="KW-0472">Membrane</keyword>
<dbReference type="EMBL" id="JACJTB010000001">
    <property type="protein sequence ID" value="MBD2592868.1"/>
    <property type="molecule type" value="Genomic_DNA"/>
</dbReference>
<accession>A0ABR8FN39</accession>
<evidence type="ECO:0000313" key="2">
    <source>
        <dbReference type="EMBL" id="MBD2592868.1"/>
    </source>
</evidence>
<keyword evidence="1" id="KW-0812">Transmembrane</keyword>
<evidence type="ECO:0000313" key="3">
    <source>
        <dbReference type="Proteomes" id="UP000603457"/>
    </source>
</evidence>
<feature type="transmembrane region" description="Helical" evidence="1">
    <location>
        <begin position="7"/>
        <end position="27"/>
    </location>
</feature>
<protein>
    <submittedName>
        <fullName evidence="2">Uncharacterized protein</fullName>
    </submittedName>
</protein>
<feature type="transmembrane region" description="Helical" evidence="1">
    <location>
        <begin position="66"/>
        <end position="87"/>
    </location>
</feature>
<organism evidence="2 3">
    <name type="scientific">Nostoc spongiaeforme FACHB-130</name>
    <dbReference type="NCBI Taxonomy" id="1357510"/>
    <lineage>
        <taxon>Bacteria</taxon>
        <taxon>Bacillati</taxon>
        <taxon>Cyanobacteriota</taxon>
        <taxon>Cyanophyceae</taxon>
        <taxon>Nostocales</taxon>
        <taxon>Nostocaceae</taxon>
        <taxon>Nostoc</taxon>
    </lineage>
</organism>
<keyword evidence="1" id="KW-1133">Transmembrane helix</keyword>
<evidence type="ECO:0000256" key="1">
    <source>
        <dbReference type="SAM" id="Phobius"/>
    </source>
</evidence>
<gene>
    <name evidence="2" type="ORF">H6G74_00820</name>
</gene>
<sequence>MTRRNPLLIFILIAPFLAIALINIPFIPSWQSAQGLIFFGIWLLAVGLGILFLTQSQPLPIFKTKIFLTLYLLLSIGIFLLILYIWAVSDIVDFKFKQIIQYPGYSKTFYLYEQTCFPPDTVTECGDYHGKVNTKIGFLPIMTTKFQCRCLFGEPEHIDNKVVIPLEANLDKAKSSLVINLNTGEIIQK</sequence>